<accession>A0A5M9QTY1</accession>
<sequence>MVWRLCIERAFSTFASALCMRGKGAREAGRHALASILRDFSPPRIHPRLWLRKLYTKARILALQSFYKRA</sequence>
<dbReference type="RefSeq" id="WP_150336598.1">
    <property type="nucleotide sequence ID" value="NZ_VXKE01000001.1"/>
</dbReference>
<protein>
    <submittedName>
        <fullName evidence="1">Uncharacterized protein</fullName>
    </submittedName>
</protein>
<dbReference type="AlphaFoldDB" id="A0A5M9QTY1"/>
<dbReference type="EMBL" id="VXKE01000001">
    <property type="protein sequence ID" value="KAA8711509.1"/>
    <property type="molecule type" value="Genomic_DNA"/>
</dbReference>
<comment type="caution">
    <text evidence="1">The sequence shown here is derived from an EMBL/GenBank/DDBJ whole genome shotgun (WGS) entry which is preliminary data.</text>
</comment>
<proteinExistence type="predicted"/>
<evidence type="ECO:0000313" key="1">
    <source>
        <dbReference type="EMBL" id="KAA8711509.1"/>
    </source>
</evidence>
<reference evidence="1 2" key="1">
    <citation type="submission" date="2019-09" db="EMBL/GenBank/DDBJ databases">
        <title>Draft genome sequence of various Type strains from the CCUG.</title>
        <authorList>
            <person name="Pineiro-Iglesias B."/>
            <person name="Tunovic T."/>
            <person name="Unosson C."/>
            <person name="Inganas E."/>
            <person name="Ohlen M."/>
            <person name="Cardew S."/>
            <person name="Jensie-Markopoulos S."/>
            <person name="Salva-Serra F."/>
            <person name="Jaen-Luchoro D."/>
            <person name="Karlsson R."/>
            <person name="Svensson-Stadler L."/>
            <person name="Chun J."/>
            <person name="Moore E."/>
        </authorList>
    </citation>
    <scope>NUCLEOTIDE SEQUENCE [LARGE SCALE GENOMIC DNA]</scope>
    <source>
        <strain evidence="1 2">CCUG 32756T</strain>
    </source>
</reference>
<gene>
    <name evidence="1" type="ORF">F4V45_00595</name>
</gene>
<dbReference type="Proteomes" id="UP000323707">
    <property type="component" value="Unassembled WGS sequence"/>
</dbReference>
<name>A0A5M9QTY1_9HELI</name>
<organism evidence="1 2">
    <name type="scientific">Helicobacter canis</name>
    <dbReference type="NCBI Taxonomy" id="29419"/>
    <lineage>
        <taxon>Bacteria</taxon>
        <taxon>Pseudomonadati</taxon>
        <taxon>Campylobacterota</taxon>
        <taxon>Epsilonproteobacteria</taxon>
        <taxon>Campylobacterales</taxon>
        <taxon>Helicobacteraceae</taxon>
        <taxon>Helicobacter</taxon>
    </lineage>
</organism>
<evidence type="ECO:0000313" key="2">
    <source>
        <dbReference type="Proteomes" id="UP000323707"/>
    </source>
</evidence>